<keyword evidence="1" id="KW-0472">Membrane</keyword>
<dbReference type="PANTHER" id="PTHR33640:SF34">
    <property type="entry name" value="PROTEIN, PUTATIVE-RELATED"/>
    <property type="match status" value="1"/>
</dbReference>
<feature type="transmembrane region" description="Helical" evidence="1">
    <location>
        <begin position="55"/>
        <end position="80"/>
    </location>
</feature>
<dbReference type="PANTHER" id="PTHR33640">
    <property type="entry name" value="TRANSMEMBRANE PROTEIN"/>
    <property type="match status" value="1"/>
</dbReference>
<gene>
    <name evidence="2" type="ORF">JCGZ_04466</name>
</gene>
<feature type="transmembrane region" description="Helical" evidence="1">
    <location>
        <begin position="28"/>
        <end position="49"/>
    </location>
</feature>
<accession>A0A067KQP4</accession>
<protein>
    <recommendedName>
        <fullName evidence="4">DUF4408 domain-containing protein</fullName>
    </recommendedName>
</protein>
<evidence type="ECO:0000256" key="1">
    <source>
        <dbReference type="SAM" id="Phobius"/>
    </source>
</evidence>
<sequence>MSSFEFDIVKAEKADAMRRCKRDRNCRFCLRAIGALSLLCCACSCLPVVQEMASGYFYLLNHKFLIFFIINALLFIVYYLSTNDGHSDAESQADLYDQYVYLSSSTRRETSASEEKQLVVSPAPEFPSGENTFSDKQLVSCKNVNRASMEENPVRCLAVMAGTRTDEKNVRRTQSEKYTIEKKRRSCRTELRRSETDNGRHIPARKSMQDMDSEEFRLRIERFIASRKKVLRDENVAVLMEERKECFTAITYV</sequence>
<dbReference type="AlphaFoldDB" id="A0A067KQP4"/>
<proteinExistence type="predicted"/>
<evidence type="ECO:0000313" key="3">
    <source>
        <dbReference type="Proteomes" id="UP000027138"/>
    </source>
</evidence>
<name>A0A067KQP4_JATCU</name>
<organism evidence="2 3">
    <name type="scientific">Jatropha curcas</name>
    <name type="common">Barbados nut</name>
    <dbReference type="NCBI Taxonomy" id="180498"/>
    <lineage>
        <taxon>Eukaryota</taxon>
        <taxon>Viridiplantae</taxon>
        <taxon>Streptophyta</taxon>
        <taxon>Embryophyta</taxon>
        <taxon>Tracheophyta</taxon>
        <taxon>Spermatophyta</taxon>
        <taxon>Magnoliopsida</taxon>
        <taxon>eudicotyledons</taxon>
        <taxon>Gunneridae</taxon>
        <taxon>Pentapetalae</taxon>
        <taxon>rosids</taxon>
        <taxon>fabids</taxon>
        <taxon>Malpighiales</taxon>
        <taxon>Euphorbiaceae</taxon>
        <taxon>Crotonoideae</taxon>
        <taxon>Jatropheae</taxon>
        <taxon>Jatropha</taxon>
    </lineage>
</organism>
<dbReference type="OrthoDB" id="1082160at2759"/>
<reference evidence="2 3" key="1">
    <citation type="journal article" date="2014" name="PLoS ONE">
        <title>Global Analysis of Gene Expression Profiles in Physic Nut (Jatropha curcas L.) Seedlings Exposed to Salt Stress.</title>
        <authorList>
            <person name="Zhang L."/>
            <person name="Zhang C."/>
            <person name="Wu P."/>
            <person name="Chen Y."/>
            <person name="Li M."/>
            <person name="Jiang H."/>
            <person name="Wu G."/>
        </authorList>
    </citation>
    <scope>NUCLEOTIDE SEQUENCE [LARGE SCALE GENOMIC DNA]</scope>
    <source>
        <strain evidence="3">cv. GZQX0401</strain>
        <tissue evidence="2">Young leaves</tissue>
    </source>
</reference>
<evidence type="ECO:0000313" key="2">
    <source>
        <dbReference type="EMBL" id="KDP38541.1"/>
    </source>
</evidence>
<dbReference type="STRING" id="180498.A0A067KQP4"/>
<dbReference type="Proteomes" id="UP000027138">
    <property type="component" value="Unassembled WGS sequence"/>
</dbReference>
<keyword evidence="1" id="KW-1133">Transmembrane helix</keyword>
<keyword evidence="1" id="KW-0812">Transmembrane</keyword>
<evidence type="ECO:0008006" key="4">
    <source>
        <dbReference type="Google" id="ProtNLM"/>
    </source>
</evidence>
<dbReference type="EMBL" id="KK914362">
    <property type="protein sequence ID" value="KDP38541.1"/>
    <property type="molecule type" value="Genomic_DNA"/>
</dbReference>
<dbReference type="KEGG" id="jcu:105633924"/>
<keyword evidence="3" id="KW-1185">Reference proteome</keyword>